<reference evidence="2 3" key="1">
    <citation type="submission" date="2020-09" db="EMBL/GenBank/DDBJ databases">
        <title>Biosynthesis of the nuclear factor of activated T cells inhibitor NFAT-133 and its congeners in Streptomyces pactum.</title>
        <authorList>
            <person name="Zhou W."/>
            <person name="Posri P."/>
            <person name="Abugrain M.E."/>
            <person name="Weisberg A.J."/>
            <person name="Chang J.H."/>
            <person name="Mahmud T."/>
        </authorList>
    </citation>
    <scope>NUCLEOTIDE SEQUENCE [LARGE SCALE GENOMIC DNA]</scope>
    <source>
        <strain evidence="2 3">ATCC 27456</strain>
    </source>
</reference>
<protein>
    <submittedName>
        <fullName evidence="2">Uncharacterized protein</fullName>
    </submittedName>
</protein>
<keyword evidence="3" id="KW-1185">Reference proteome</keyword>
<keyword evidence="1" id="KW-1133">Transmembrane helix</keyword>
<comment type="caution">
    <text evidence="2">The sequence shown here is derived from an EMBL/GenBank/DDBJ whole genome shotgun (WGS) entry which is preliminary data.</text>
</comment>
<evidence type="ECO:0000313" key="3">
    <source>
        <dbReference type="Proteomes" id="UP000807371"/>
    </source>
</evidence>
<keyword evidence="1" id="KW-0812">Transmembrane</keyword>
<evidence type="ECO:0000256" key="1">
    <source>
        <dbReference type="SAM" id="Phobius"/>
    </source>
</evidence>
<proteinExistence type="predicted"/>
<dbReference type="Proteomes" id="UP000807371">
    <property type="component" value="Unassembled WGS sequence"/>
</dbReference>
<name>A0ABS0NKV5_9ACTN</name>
<gene>
    <name evidence="2" type="ORF">IHE55_13940</name>
</gene>
<dbReference type="EMBL" id="JACYXC010000001">
    <property type="protein sequence ID" value="MBH5335831.1"/>
    <property type="molecule type" value="Genomic_DNA"/>
</dbReference>
<accession>A0ABS0NKV5</accession>
<dbReference type="RefSeq" id="WP_197989325.1">
    <property type="nucleotide sequence ID" value="NZ_JACYXC010000001.1"/>
</dbReference>
<keyword evidence="1" id="KW-0472">Membrane</keyword>
<feature type="transmembrane region" description="Helical" evidence="1">
    <location>
        <begin position="7"/>
        <end position="24"/>
    </location>
</feature>
<evidence type="ECO:0000313" key="2">
    <source>
        <dbReference type="EMBL" id="MBH5335831.1"/>
    </source>
</evidence>
<organism evidence="2 3">
    <name type="scientific">Streptomyces pactum</name>
    <dbReference type="NCBI Taxonomy" id="68249"/>
    <lineage>
        <taxon>Bacteria</taxon>
        <taxon>Bacillati</taxon>
        <taxon>Actinomycetota</taxon>
        <taxon>Actinomycetes</taxon>
        <taxon>Kitasatosporales</taxon>
        <taxon>Streptomycetaceae</taxon>
        <taxon>Streptomyces</taxon>
    </lineage>
</organism>
<sequence length="54" mass="5892">MAQAKKVALYMIIVFVLYTIIKTPEEAADLVQVGFEGISDAAQSIGDFMTALIR</sequence>